<protein>
    <recommendedName>
        <fullName evidence="2">Nephrocystin 3-like N-terminal domain-containing protein</fullName>
    </recommendedName>
</protein>
<keyword evidence="1" id="KW-0677">Repeat</keyword>
<dbReference type="EMBL" id="ML994681">
    <property type="protein sequence ID" value="KAF2177936.1"/>
    <property type="molecule type" value="Genomic_DNA"/>
</dbReference>
<dbReference type="InterPro" id="IPR056884">
    <property type="entry name" value="NPHP3-like_N"/>
</dbReference>
<proteinExistence type="predicted"/>
<evidence type="ECO:0000256" key="1">
    <source>
        <dbReference type="ARBA" id="ARBA00022737"/>
    </source>
</evidence>
<name>A0A6A6DK33_9PEZI</name>
<dbReference type="OrthoDB" id="1658288at2759"/>
<evidence type="ECO:0000313" key="3">
    <source>
        <dbReference type="EMBL" id="KAF2177936.1"/>
    </source>
</evidence>
<dbReference type="AlphaFoldDB" id="A0A6A6DK33"/>
<dbReference type="PANTHER" id="PTHR10039">
    <property type="entry name" value="AMELOGENIN"/>
    <property type="match status" value="1"/>
</dbReference>
<dbReference type="Gene3D" id="3.40.50.300">
    <property type="entry name" value="P-loop containing nucleotide triphosphate hydrolases"/>
    <property type="match status" value="1"/>
</dbReference>
<keyword evidence="4" id="KW-1185">Reference proteome</keyword>
<dbReference type="InterPro" id="IPR027417">
    <property type="entry name" value="P-loop_NTPase"/>
</dbReference>
<reference evidence="3" key="1">
    <citation type="journal article" date="2020" name="Stud. Mycol.">
        <title>101 Dothideomycetes genomes: a test case for predicting lifestyles and emergence of pathogens.</title>
        <authorList>
            <person name="Haridas S."/>
            <person name="Albert R."/>
            <person name="Binder M."/>
            <person name="Bloem J."/>
            <person name="Labutti K."/>
            <person name="Salamov A."/>
            <person name="Andreopoulos B."/>
            <person name="Baker S."/>
            <person name="Barry K."/>
            <person name="Bills G."/>
            <person name="Bluhm B."/>
            <person name="Cannon C."/>
            <person name="Castanera R."/>
            <person name="Culley D."/>
            <person name="Daum C."/>
            <person name="Ezra D."/>
            <person name="Gonzalez J."/>
            <person name="Henrissat B."/>
            <person name="Kuo A."/>
            <person name="Liang C."/>
            <person name="Lipzen A."/>
            <person name="Lutzoni F."/>
            <person name="Magnuson J."/>
            <person name="Mondo S."/>
            <person name="Nolan M."/>
            <person name="Ohm R."/>
            <person name="Pangilinan J."/>
            <person name="Park H.-J."/>
            <person name="Ramirez L."/>
            <person name="Alfaro M."/>
            <person name="Sun H."/>
            <person name="Tritt A."/>
            <person name="Yoshinaga Y."/>
            <person name="Zwiers L.-H."/>
            <person name="Turgeon B."/>
            <person name="Goodwin S."/>
            <person name="Spatafora J."/>
            <person name="Crous P."/>
            <person name="Grigoriev I."/>
        </authorList>
    </citation>
    <scope>NUCLEOTIDE SEQUENCE</scope>
    <source>
        <strain evidence="3">CBS 207.26</strain>
    </source>
</reference>
<evidence type="ECO:0000259" key="2">
    <source>
        <dbReference type="Pfam" id="PF24883"/>
    </source>
</evidence>
<organism evidence="3 4">
    <name type="scientific">Zopfia rhizophila CBS 207.26</name>
    <dbReference type="NCBI Taxonomy" id="1314779"/>
    <lineage>
        <taxon>Eukaryota</taxon>
        <taxon>Fungi</taxon>
        <taxon>Dikarya</taxon>
        <taxon>Ascomycota</taxon>
        <taxon>Pezizomycotina</taxon>
        <taxon>Dothideomycetes</taxon>
        <taxon>Dothideomycetes incertae sedis</taxon>
        <taxon>Zopfiaceae</taxon>
        <taxon>Zopfia</taxon>
    </lineage>
</organism>
<dbReference type="Proteomes" id="UP000800200">
    <property type="component" value="Unassembled WGS sequence"/>
</dbReference>
<evidence type="ECO:0000313" key="4">
    <source>
        <dbReference type="Proteomes" id="UP000800200"/>
    </source>
</evidence>
<feature type="domain" description="Nephrocystin 3-like N-terminal" evidence="2">
    <location>
        <begin position="24"/>
        <end position="175"/>
    </location>
</feature>
<accession>A0A6A6DK33</accession>
<gene>
    <name evidence="3" type="ORF">K469DRAFT_696318</name>
</gene>
<dbReference type="Pfam" id="PF24883">
    <property type="entry name" value="NPHP3_N"/>
    <property type="match status" value="1"/>
</dbReference>
<sequence length="259" mass="29665">MSQPNYLVRAFMFSVKHAKEQRFNWLSDHSSQHWKTEGGALWIRGKPGSGKLTLAKHILNYIDSWYCCEVSKDSYVHTAQGPLYAAWFYITGASAVAMSHQAMLQCLLLRLLSQDESLFQAYKDVYHTKRGSFPTAWQWSRESVTNVFRNVATLQGRDIICIIDALDESEDEFEVYRSRNHILDFLFRSYEPGLIPRSDSLPLAGQRSYSRIGFATVTKSFWKCENSDDVERIADSGLLSLQKALMQQDDPEAKSLVNL</sequence>
<dbReference type="SUPFAM" id="SSF52540">
    <property type="entry name" value="P-loop containing nucleoside triphosphate hydrolases"/>
    <property type="match status" value="1"/>
</dbReference>